<reference evidence="1" key="1">
    <citation type="journal article" date="2021" name="Proc. Natl. Acad. Sci. U.S.A.">
        <title>A Catalog of Tens of Thousands of Viruses from Human Metagenomes Reveals Hidden Associations with Chronic Diseases.</title>
        <authorList>
            <person name="Tisza M.J."/>
            <person name="Buck C.B."/>
        </authorList>
    </citation>
    <scope>NUCLEOTIDE SEQUENCE</scope>
    <source>
        <strain evidence="1">CtCIv11</strain>
    </source>
</reference>
<protein>
    <submittedName>
        <fullName evidence="1">Uncharacterized protein</fullName>
    </submittedName>
</protein>
<evidence type="ECO:0000313" key="1">
    <source>
        <dbReference type="EMBL" id="DAF44925.1"/>
    </source>
</evidence>
<name>A0A8S5S1N7_9CAUD</name>
<sequence length="72" mass="8234">MGVKNLYGYTVDALATGIVRADNIEDAREKVKAAYKAHSDCYDEQRDNISVWKLDENSWFADNPDVIEIMNH</sequence>
<dbReference type="EMBL" id="BK032513">
    <property type="protein sequence ID" value="DAF44925.1"/>
    <property type="molecule type" value="Genomic_DNA"/>
</dbReference>
<organism evidence="1">
    <name type="scientific">Siphoviridae sp. ctCIv11</name>
    <dbReference type="NCBI Taxonomy" id="2827806"/>
    <lineage>
        <taxon>Viruses</taxon>
        <taxon>Duplodnaviria</taxon>
        <taxon>Heunggongvirae</taxon>
        <taxon>Uroviricota</taxon>
        <taxon>Caudoviricetes</taxon>
    </lineage>
</organism>
<proteinExistence type="predicted"/>
<accession>A0A8S5S1N7</accession>